<dbReference type="Pfam" id="PF00201">
    <property type="entry name" value="UDPGT"/>
    <property type="match status" value="1"/>
</dbReference>
<dbReference type="PANTHER" id="PTHR11926:SF1540">
    <property type="entry name" value="GLYCOSYLTRANSFERASE"/>
    <property type="match status" value="1"/>
</dbReference>
<gene>
    <name evidence="3" type="ORF">Adt_40454</name>
</gene>
<evidence type="ECO:0000256" key="1">
    <source>
        <dbReference type="ARBA" id="ARBA00009995"/>
    </source>
</evidence>
<keyword evidence="4" id="KW-1185">Reference proteome</keyword>
<dbReference type="GO" id="GO:0016740">
    <property type="term" value="F:transferase activity"/>
    <property type="evidence" value="ECO:0007669"/>
    <property type="project" value="UniProtKB-KW"/>
</dbReference>
<organism evidence="3 4">
    <name type="scientific">Abeliophyllum distichum</name>
    <dbReference type="NCBI Taxonomy" id="126358"/>
    <lineage>
        <taxon>Eukaryota</taxon>
        <taxon>Viridiplantae</taxon>
        <taxon>Streptophyta</taxon>
        <taxon>Embryophyta</taxon>
        <taxon>Tracheophyta</taxon>
        <taxon>Spermatophyta</taxon>
        <taxon>Magnoliopsida</taxon>
        <taxon>eudicotyledons</taxon>
        <taxon>Gunneridae</taxon>
        <taxon>Pentapetalae</taxon>
        <taxon>asterids</taxon>
        <taxon>lamiids</taxon>
        <taxon>Lamiales</taxon>
        <taxon>Oleaceae</taxon>
        <taxon>Forsythieae</taxon>
        <taxon>Abeliophyllum</taxon>
    </lineage>
</organism>
<comment type="caution">
    <text evidence="3">The sequence shown here is derived from an EMBL/GenBank/DDBJ whole genome shotgun (WGS) entry which is preliminary data.</text>
</comment>
<dbReference type="CDD" id="cd03784">
    <property type="entry name" value="GT1_Gtf-like"/>
    <property type="match status" value="1"/>
</dbReference>
<sequence>MEKRNKEYKPHCLILPYPLQGHINPMLQFSKRLAHKGIRTTMVTTKYLFKTIQKSLGSIPVETISDVYDNGGLAEAGSVVAYLEKILKVGPKTLTELIEKHKNSSDSAVDCIIYDPFIPWGLDVAKKFGLVGAMFFTQSCAVDQIYYYVYKGEIKLPITDNEIRVPGLPVLESSDMPSLFMFTDHIQQVIDWMANFWPVKAIGPTIPSMDLDKMLLNDKEYGFSILKPDTDACKEWLHERQTRSVIYVSFGSLAQLEVEQMEELANGLRMSNRCFLWVLEVLAHDSVGSFITHCGWNSTLEAMSLGIPIVAMPCWSDQSTNAKFVSDIWKTGIRTRADEKGIVRDTEFVRCVELVLDGSNECNQMEGNGKRSS</sequence>
<dbReference type="EMBL" id="JBFOLK010000012">
    <property type="protein sequence ID" value="KAL2472318.1"/>
    <property type="molecule type" value="Genomic_DNA"/>
</dbReference>
<evidence type="ECO:0000313" key="4">
    <source>
        <dbReference type="Proteomes" id="UP001604336"/>
    </source>
</evidence>
<comment type="similarity">
    <text evidence="1">Belongs to the UDP-glycosyltransferase family.</text>
</comment>
<dbReference type="InterPro" id="IPR002213">
    <property type="entry name" value="UDP_glucos_trans"/>
</dbReference>
<evidence type="ECO:0000256" key="2">
    <source>
        <dbReference type="ARBA" id="ARBA00022679"/>
    </source>
</evidence>
<dbReference type="PANTHER" id="PTHR11926">
    <property type="entry name" value="GLUCOSYL/GLUCURONOSYL TRANSFERASES"/>
    <property type="match status" value="1"/>
</dbReference>
<name>A0ABD1Q7Z6_9LAMI</name>
<dbReference type="Proteomes" id="UP001604336">
    <property type="component" value="Unassembled WGS sequence"/>
</dbReference>
<dbReference type="Gene3D" id="3.40.50.2000">
    <property type="entry name" value="Glycogen Phosphorylase B"/>
    <property type="match status" value="3"/>
</dbReference>
<accession>A0ABD1Q7Z6</accession>
<proteinExistence type="inferred from homology"/>
<dbReference type="SUPFAM" id="SSF53756">
    <property type="entry name" value="UDP-Glycosyltransferase/glycogen phosphorylase"/>
    <property type="match status" value="1"/>
</dbReference>
<evidence type="ECO:0000313" key="3">
    <source>
        <dbReference type="EMBL" id="KAL2472318.1"/>
    </source>
</evidence>
<keyword evidence="2" id="KW-0808">Transferase</keyword>
<reference evidence="4" key="1">
    <citation type="submission" date="2024-07" db="EMBL/GenBank/DDBJ databases">
        <title>Two chromosome-level genome assemblies of Korean endemic species Abeliophyllum distichum and Forsythia ovata (Oleaceae).</title>
        <authorList>
            <person name="Jang H."/>
        </authorList>
    </citation>
    <scope>NUCLEOTIDE SEQUENCE [LARGE SCALE GENOMIC DNA]</scope>
</reference>
<protein>
    <submittedName>
        <fullName evidence="3">UDP-glycosyltransferase 74F2</fullName>
    </submittedName>
</protein>
<dbReference type="AlphaFoldDB" id="A0ABD1Q7Z6"/>